<dbReference type="InterPro" id="IPR011969">
    <property type="entry name" value="Clan_AA_Asp_peptidase_C"/>
</dbReference>
<keyword evidence="3" id="KW-1185">Reference proteome</keyword>
<keyword evidence="1" id="KW-1133">Transmembrane helix</keyword>
<dbReference type="Gene3D" id="2.40.70.10">
    <property type="entry name" value="Acid Proteases"/>
    <property type="match status" value="1"/>
</dbReference>
<protein>
    <submittedName>
        <fullName evidence="2">TIGR02281 family clan AA aspartic protease</fullName>
        <ecNumber evidence="2">3.4.23.-</ecNumber>
    </submittedName>
</protein>
<dbReference type="PROSITE" id="PS00141">
    <property type="entry name" value="ASP_PROTEASE"/>
    <property type="match status" value="1"/>
</dbReference>
<gene>
    <name evidence="2" type="ORF">HZS81_03775</name>
</gene>
<keyword evidence="1" id="KW-0472">Membrane</keyword>
<dbReference type="Proteomes" id="UP000586119">
    <property type="component" value="Unassembled WGS sequence"/>
</dbReference>
<name>A0A7Z0LJ58_9GAMM</name>
<dbReference type="RefSeq" id="WP_179929220.1">
    <property type="nucleotide sequence ID" value="NZ_JACCDF010000002.1"/>
</dbReference>
<dbReference type="InterPro" id="IPR021109">
    <property type="entry name" value="Peptidase_aspartic_dom_sf"/>
</dbReference>
<keyword evidence="2" id="KW-0645">Protease</keyword>
<organism evidence="2 3">
    <name type="scientific">Vreelandella salicampi</name>
    <dbReference type="NCBI Taxonomy" id="1449798"/>
    <lineage>
        <taxon>Bacteria</taxon>
        <taxon>Pseudomonadati</taxon>
        <taxon>Pseudomonadota</taxon>
        <taxon>Gammaproteobacteria</taxon>
        <taxon>Oceanospirillales</taxon>
        <taxon>Halomonadaceae</taxon>
        <taxon>Vreelandella</taxon>
    </lineage>
</organism>
<comment type="caution">
    <text evidence="2">The sequence shown here is derived from an EMBL/GenBank/DDBJ whole genome shotgun (WGS) entry which is preliminary data.</text>
</comment>
<dbReference type="SUPFAM" id="SSF50630">
    <property type="entry name" value="Acid proteases"/>
    <property type="match status" value="1"/>
</dbReference>
<dbReference type="CDD" id="cd05483">
    <property type="entry name" value="retropepsin_like_bacteria"/>
    <property type="match status" value="1"/>
</dbReference>
<keyword evidence="2" id="KW-0378">Hydrolase</keyword>
<accession>A0A7Z0LJ58</accession>
<dbReference type="InterPro" id="IPR034122">
    <property type="entry name" value="Retropepsin-like_bacterial"/>
</dbReference>
<dbReference type="GO" id="GO:0006508">
    <property type="term" value="P:proteolysis"/>
    <property type="evidence" value="ECO:0007669"/>
    <property type="project" value="UniProtKB-KW"/>
</dbReference>
<dbReference type="EC" id="3.4.23.-" evidence="2"/>
<evidence type="ECO:0000256" key="1">
    <source>
        <dbReference type="SAM" id="Phobius"/>
    </source>
</evidence>
<dbReference type="GO" id="GO:0004190">
    <property type="term" value="F:aspartic-type endopeptidase activity"/>
    <property type="evidence" value="ECO:0007669"/>
    <property type="project" value="InterPro"/>
</dbReference>
<dbReference type="AlphaFoldDB" id="A0A7Z0LJ58"/>
<keyword evidence="1" id="KW-0812">Transmembrane</keyword>
<dbReference type="Pfam" id="PF13975">
    <property type="entry name" value="gag-asp_proteas"/>
    <property type="match status" value="1"/>
</dbReference>
<evidence type="ECO:0000313" key="2">
    <source>
        <dbReference type="EMBL" id="NYS59883.1"/>
    </source>
</evidence>
<dbReference type="InterPro" id="IPR001969">
    <property type="entry name" value="Aspartic_peptidase_AS"/>
</dbReference>
<reference evidence="2 3" key="1">
    <citation type="journal article" date="2015" name="Int. J. Syst. Evol. Microbiol.">
        <title>Halomonas salicampi sp. nov., a halotolerant and alkalitolerant bacterium isolated from a saltern soil.</title>
        <authorList>
            <person name="Lee J.C."/>
            <person name="Kim Y.S."/>
            <person name="Yun B.S."/>
            <person name="Whang K.S."/>
        </authorList>
    </citation>
    <scope>NUCLEOTIDE SEQUENCE [LARGE SCALE GENOMIC DNA]</scope>
    <source>
        <strain evidence="2 3">BH103</strain>
    </source>
</reference>
<dbReference type="EMBL" id="JACCDF010000002">
    <property type="protein sequence ID" value="NYS59883.1"/>
    <property type="molecule type" value="Genomic_DNA"/>
</dbReference>
<sequence length="181" mass="19668">MTQRDGSKRNRGSGLVMMLLFWVLLMAVGTWWLHGGLEATLRPNAHIAQSDSDGEPLTLKRNRAGHFQAPGSINGEPVTFLLDTGATYVAVPQNMADRLGLELGRSAWFNTANGRVEGNITQLDEVRLGGIRIENVQGSIGPGMERDTVLLGMSFLNLLSIEMSQGEMVLSLPEKCADQSC</sequence>
<proteinExistence type="predicted"/>
<feature type="transmembrane region" description="Helical" evidence="1">
    <location>
        <begin position="12"/>
        <end position="33"/>
    </location>
</feature>
<evidence type="ECO:0000313" key="3">
    <source>
        <dbReference type="Proteomes" id="UP000586119"/>
    </source>
</evidence>
<dbReference type="NCBIfam" id="TIGR02281">
    <property type="entry name" value="clan_AA_DTGA"/>
    <property type="match status" value="1"/>
</dbReference>